<keyword evidence="5" id="KW-1185">Reference proteome</keyword>
<dbReference type="NCBIfam" id="TIGR01965">
    <property type="entry name" value="VCBS_repeat"/>
    <property type="match status" value="4"/>
</dbReference>
<dbReference type="AlphaFoldDB" id="R4Z431"/>
<dbReference type="GO" id="GO:0005975">
    <property type="term" value="P:carbohydrate metabolic process"/>
    <property type="evidence" value="ECO:0007669"/>
    <property type="project" value="UniProtKB-ARBA"/>
</dbReference>
<feature type="domain" description="SLH" evidence="3">
    <location>
        <begin position="1064"/>
        <end position="1123"/>
    </location>
</feature>
<dbReference type="SUPFAM" id="SSF55486">
    <property type="entry name" value="Metalloproteases ('zincins'), catalytic domain"/>
    <property type="match status" value="1"/>
</dbReference>
<dbReference type="eggNOG" id="COG1404">
    <property type="taxonomic scope" value="Bacteria"/>
</dbReference>
<evidence type="ECO:0000259" key="3">
    <source>
        <dbReference type="PROSITE" id="PS51272"/>
    </source>
</evidence>
<feature type="domain" description="SLH" evidence="3">
    <location>
        <begin position="1124"/>
        <end position="1187"/>
    </location>
</feature>
<dbReference type="InterPro" id="IPR040853">
    <property type="entry name" value="RapA2_cadherin-like"/>
</dbReference>
<evidence type="ECO:0000313" key="4">
    <source>
        <dbReference type="EMBL" id="CCM65440.1"/>
    </source>
</evidence>
<dbReference type="HOGENOM" id="CLU_266447_0_0_11"/>
<name>R4Z431_9ACTN</name>
<dbReference type="Proteomes" id="UP000018291">
    <property type="component" value="Unassembled WGS sequence"/>
</dbReference>
<dbReference type="Pfam" id="PF17803">
    <property type="entry name" value="Cadherin_4"/>
    <property type="match status" value="1"/>
</dbReference>
<protein>
    <recommendedName>
        <fullName evidence="6">Tandem-95 repeat protein</fullName>
    </recommendedName>
</protein>
<evidence type="ECO:0008006" key="6">
    <source>
        <dbReference type="Google" id="ProtNLM"/>
    </source>
</evidence>
<reference evidence="4 5" key="1">
    <citation type="journal article" date="2013" name="ISME J.">
        <title>Metabolic model for the filamentous 'Candidatus Microthrix parvicella' based on genomic and metagenomic analyses.</title>
        <authorList>
            <person name="Jon McIlroy S."/>
            <person name="Kristiansen R."/>
            <person name="Albertsen M."/>
            <person name="Michael Karst S."/>
            <person name="Rossetti S."/>
            <person name="Lund Nielsen J."/>
            <person name="Tandoi V."/>
            <person name="James Seviour R."/>
            <person name="Nielsen P.H."/>
        </authorList>
    </citation>
    <scope>NUCLEOTIDE SEQUENCE [LARGE SCALE GENOMIC DNA]</scope>
    <source>
        <strain evidence="4 5">RN1</strain>
    </source>
</reference>
<feature type="domain" description="PKD" evidence="2">
    <location>
        <begin position="479"/>
        <end position="567"/>
    </location>
</feature>
<proteinExistence type="predicted"/>
<feature type="domain" description="SLH" evidence="3">
    <location>
        <begin position="1188"/>
        <end position="1243"/>
    </location>
</feature>
<sequence length="1243" mass="127557">MVVPRQSGCGRNSGTDPGGSMSPRIYPVAAALALLATSFVVIPAEAGAQQGEPVPSAAPTTGDEAIEALGAGLPQAASDAGLSPAELTDRFTTDPSLQATPDGILTYDDPAPPAPPQARTGETDSAAFVPGSTFNLSSKPGANRTIYLDFLGGTVTDTYWNATYTGGAPIVVPPWDIDGNSATLSIAEQKIIQTAWHVVAEDFAPWDVNVTTANPGLAALERTNAADQVFGQRVMYSNSNHGMCTGCAGVAIIGAFDATGSYLGPAWAFTDTLYGEPKYYGDVSSHELGHTFTLGHDGTSGAAYYAGHDDWSPIMGSTAWRPIVQWSKGEYDDANRQEDDLSLIAANGVDLKPDDHGDTLATGTPITPATPVKGLINTSADIDQFTFDGSGPFTASLSLWDEHPNLDARLRLLNSAGSQVAASDPQKLGAPSLSVPSLAGGRYSIEVDGVGWGDPLGTGYTDYGSLGAYALSTSFNQAPIANGTITPTTVQYQGTLSYNASLSSDPDGTITAYNWNFGDGTTSTSASGTKAYSAPGSYTATLKVTDNKGATGTKTFAVTVNEPEAVDDTAATTEHGIVSVFVLANDIPSPAPSATIAAITQPAKGSASIFSMPSKGIRFDAGTDFDGLDTGETEDATFTYTRQQDGYTDTATVTVTVSGENDAPVAADSSKTTDEDTALTFAAPMSDVDVEPLTITKTTQPSAGSVTISGTNLVFNPGNDFQALRAGQTSQVTFTYTASDGDLTATGTITVTVTGLNDSPVAVNDTAATPQGTSASLDPTTNDIDPEGDSLGVASVSAPNAGSATRVSPHEVRFTPSPADNALDDGESANRTFDYVVTDGAASDTGTVTVTVTGVNDRPVAANGSKTTDEDTVLTFAAPMSDVDVEPLTITKTTQPSAGSVTISGTNLVFNPGNAFQALGAGQTQQVSFTYTATDGDLTATGTITITVTGVNDAPVAANDSYSAVAGQGLTFDPVTGHGADTDVDTAVSTLTVPALPSGGTGTISRVGATGFTYNPPPAANLLRIGTSLIDTFTYTVSDGHLTDTATITFTVTRELPAECTSAPPHGFTDVTAGDWYDGPVAWVKAMGITSGTTPTLYGPHTRTTRAQMATFLWGLRGRPTGNANPGFSDVPSDAYYAEAVAYLVGSGVTSGTSATRFSPNAPVTRAQMATFLWALAGQPATAASNPFNDVPAGKYYTVPATWAAEVGITTGTSPGVFSPDSAVTRAQMATFLRHYVCTVGYA</sequence>
<dbReference type="SUPFAM" id="SSF49299">
    <property type="entry name" value="PKD domain"/>
    <property type="match status" value="1"/>
</dbReference>
<dbReference type="OrthoDB" id="954626at2"/>
<dbReference type="STRING" id="1229780.BN381_70139"/>
<dbReference type="InterPro" id="IPR013783">
    <property type="entry name" value="Ig-like_fold"/>
</dbReference>
<dbReference type="InterPro" id="IPR022409">
    <property type="entry name" value="PKD/Chitinase_dom"/>
</dbReference>
<evidence type="ECO:0000259" key="2">
    <source>
        <dbReference type="PROSITE" id="PS50093"/>
    </source>
</evidence>
<feature type="region of interest" description="Disordered" evidence="1">
    <location>
        <begin position="1"/>
        <end position="21"/>
    </location>
</feature>
<feature type="compositionally biased region" description="Polar residues" evidence="1">
    <location>
        <begin position="797"/>
        <end position="806"/>
    </location>
</feature>
<evidence type="ECO:0000256" key="1">
    <source>
        <dbReference type="SAM" id="MobiDB-lite"/>
    </source>
</evidence>
<dbReference type="PROSITE" id="PS51272">
    <property type="entry name" value="SLH"/>
    <property type="match status" value="3"/>
</dbReference>
<dbReference type="eggNOG" id="COG3291">
    <property type="taxonomic scope" value="Bacteria"/>
</dbReference>
<feature type="region of interest" description="Disordered" evidence="1">
    <location>
        <begin position="797"/>
        <end position="827"/>
    </location>
</feature>
<evidence type="ECO:0000313" key="5">
    <source>
        <dbReference type="Proteomes" id="UP000018291"/>
    </source>
</evidence>
<dbReference type="InterPro" id="IPR010221">
    <property type="entry name" value="VCBS_dom"/>
</dbReference>
<gene>
    <name evidence="4" type="ORF">BN381_70139</name>
</gene>
<dbReference type="CDD" id="cd00146">
    <property type="entry name" value="PKD"/>
    <property type="match status" value="1"/>
</dbReference>
<dbReference type="Pfam" id="PF18911">
    <property type="entry name" value="PKD_4"/>
    <property type="match status" value="1"/>
</dbReference>
<dbReference type="PROSITE" id="PS50093">
    <property type="entry name" value="PKD"/>
    <property type="match status" value="1"/>
</dbReference>
<dbReference type="Gene3D" id="2.60.120.380">
    <property type="match status" value="1"/>
</dbReference>
<dbReference type="EMBL" id="CANL01000067">
    <property type="protein sequence ID" value="CCM65440.1"/>
    <property type="molecule type" value="Genomic_DNA"/>
</dbReference>
<dbReference type="Pfam" id="PF17963">
    <property type="entry name" value="Big_9"/>
    <property type="match status" value="3"/>
</dbReference>
<dbReference type="NCBIfam" id="NF012211">
    <property type="entry name" value="tand_rpt_95"/>
    <property type="match status" value="3"/>
</dbReference>
<organism evidence="4 5">
    <name type="scientific">Candidatus Neomicrothrix parvicella RN1</name>
    <dbReference type="NCBI Taxonomy" id="1229780"/>
    <lineage>
        <taxon>Bacteria</taxon>
        <taxon>Bacillati</taxon>
        <taxon>Actinomycetota</taxon>
        <taxon>Acidimicrobiia</taxon>
        <taxon>Acidimicrobiales</taxon>
        <taxon>Microthrixaceae</taxon>
        <taxon>Candidatus Neomicrothrix</taxon>
    </lineage>
</organism>
<dbReference type="Pfam" id="PF00395">
    <property type="entry name" value="SLH"/>
    <property type="match status" value="3"/>
</dbReference>
<dbReference type="Gene3D" id="2.60.40.10">
    <property type="entry name" value="Immunoglobulins"/>
    <property type="match status" value="1"/>
</dbReference>
<dbReference type="InterPro" id="IPR035986">
    <property type="entry name" value="PKD_dom_sf"/>
</dbReference>
<comment type="caution">
    <text evidence="4">The sequence shown here is derived from an EMBL/GenBank/DDBJ whole genome shotgun (WGS) entry which is preliminary data.</text>
</comment>
<dbReference type="InterPro" id="IPR001119">
    <property type="entry name" value="SLH_dom"/>
</dbReference>
<dbReference type="InterPro" id="IPR000601">
    <property type="entry name" value="PKD_dom"/>
</dbReference>
<accession>R4Z431</accession>
<dbReference type="SMART" id="SM00089">
    <property type="entry name" value="PKD"/>
    <property type="match status" value="1"/>
</dbReference>
<dbReference type="eggNOG" id="COG2931">
    <property type="taxonomic scope" value="Bacteria"/>
</dbReference>